<dbReference type="InterPro" id="IPR041490">
    <property type="entry name" value="KstR2_TetR_C"/>
</dbReference>
<dbReference type="Gene3D" id="1.10.10.60">
    <property type="entry name" value="Homeodomain-like"/>
    <property type="match status" value="1"/>
</dbReference>
<dbReference type="InterPro" id="IPR009057">
    <property type="entry name" value="Homeodomain-like_sf"/>
</dbReference>
<evidence type="ECO:0000256" key="1">
    <source>
        <dbReference type="ARBA" id="ARBA00023015"/>
    </source>
</evidence>
<dbReference type="PANTHER" id="PTHR30055">
    <property type="entry name" value="HTH-TYPE TRANSCRIPTIONAL REGULATOR RUTR"/>
    <property type="match status" value="1"/>
</dbReference>
<dbReference type="PROSITE" id="PS01081">
    <property type="entry name" value="HTH_TETR_1"/>
    <property type="match status" value="1"/>
</dbReference>
<name>B8FKJ8_DESAL</name>
<dbReference type="EMBL" id="CP001322">
    <property type="protein sequence ID" value="ACL01813.1"/>
    <property type="molecule type" value="Genomic_DNA"/>
</dbReference>
<gene>
    <name evidence="6" type="ordered locus">Dalk_0103</name>
</gene>
<protein>
    <submittedName>
        <fullName evidence="6">Transcriptional regulator, TetR family</fullName>
    </submittedName>
</protein>
<keyword evidence="1" id="KW-0805">Transcription regulation</keyword>
<dbReference type="InterPro" id="IPR023772">
    <property type="entry name" value="DNA-bd_HTH_TetR-type_CS"/>
</dbReference>
<dbReference type="Gene3D" id="1.10.357.10">
    <property type="entry name" value="Tetracycline Repressor, domain 2"/>
    <property type="match status" value="1"/>
</dbReference>
<keyword evidence="3" id="KW-0804">Transcription</keyword>
<feature type="domain" description="HTH tetR-type" evidence="5">
    <location>
        <begin position="13"/>
        <end position="73"/>
    </location>
</feature>
<evidence type="ECO:0000256" key="3">
    <source>
        <dbReference type="ARBA" id="ARBA00023163"/>
    </source>
</evidence>
<dbReference type="InterPro" id="IPR001647">
    <property type="entry name" value="HTH_TetR"/>
</dbReference>
<dbReference type="PANTHER" id="PTHR30055:SF234">
    <property type="entry name" value="HTH-TYPE TRANSCRIPTIONAL REGULATOR BETI"/>
    <property type="match status" value="1"/>
</dbReference>
<dbReference type="AlphaFoldDB" id="B8FKJ8"/>
<dbReference type="KEGG" id="dal:Dalk_0103"/>
<dbReference type="GO" id="GO:0000976">
    <property type="term" value="F:transcription cis-regulatory region binding"/>
    <property type="evidence" value="ECO:0007669"/>
    <property type="project" value="TreeGrafter"/>
</dbReference>
<evidence type="ECO:0000313" key="7">
    <source>
        <dbReference type="Proteomes" id="UP000000739"/>
    </source>
</evidence>
<dbReference type="PRINTS" id="PR00455">
    <property type="entry name" value="HTHTETR"/>
</dbReference>
<dbReference type="PROSITE" id="PS50977">
    <property type="entry name" value="HTH_TETR_2"/>
    <property type="match status" value="1"/>
</dbReference>
<proteinExistence type="predicted"/>
<feature type="DNA-binding region" description="H-T-H motif" evidence="4">
    <location>
        <begin position="36"/>
        <end position="55"/>
    </location>
</feature>
<keyword evidence="7" id="KW-1185">Reference proteome</keyword>
<keyword evidence="2 4" id="KW-0238">DNA-binding</keyword>
<dbReference type="InterPro" id="IPR036271">
    <property type="entry name" value="Tet_transcr_reg_TetR-rel_C_sf"/>
</dbReference>
<dbReference type="Pfam" id="PF00440">
    <property type="entry name" value="TetR_N"/>
    <property type="match status" value="1"/>
</dbReference>
<accession>B8FKJ8</accession>
<dbReference type="HOGENOM" id="CLU_069356_24_2_7"/>
<evidence type="ECO:0000256" key="4">
    <source>
        <dbReference type="PROSITE-ProRule" id="PRU00335"/>
    </source>
</evidence>
<evidence type="ECO:0000313" key="6">
    <source>
        <dbReference type="EMBL" id="ACL01813.1"/>
    </source>
</evidence>
<dbReference type="SUPFAM" id="SSF46689">
    <property type="entry name" value="Homeodomain-like"/>
    <property type="match status" value="1"/>
</dbReference>
<dbReference type="Proteomes" id="UP000000739">
    <property type="component" value="Chromosome"/>
</dbReference>
<reference evidence="6 7" key="1">
    <citation type="journal article" date="2012" name="Environ. Microbiol.">
        <title>The genome sequence of Desulfatibacillum alkenivorans AK-01: a blueprint for anaerobic alkane oxidation.</title>
        <authorList>
            <person name="Callaghan A.V."/>
            <person name="Morris B.E."/>
            <person name="Pereira I.A."/>
            <person name="McInerney M.J."/>
            <person name="Austin R.N."/>
            <person name="Groves J.T."/>
            <person name="Kukor J.J."/>
            <person name="Suflita J.M."/>
            <person name="Young L.Y."/>
            <person name="Zylstra G.J."/>
            <person name="Wawrik B."/>
        </authorList>
    </citation>
    <scope>NUCLEOTIDE SEQUENCE [LARGE SCALE GENOMIC DNA]</scope>
    <source>
        <strain evidence="6 7">AK-01</strain>
    </source>
</reference>
<sequence length="221" mass="24754">MAGKSRKKQIRGEYTRISLLEAATELFAAHGFEGASVKQITERAGASVGSFYHHFNDKADLFTQVLDNGSMTLRRYFRKVRNLPPDVSLEERTHQAITALVDFATEHRSLWVWLLLETDKLPQPIRKIVKKDQELYLRDQAQDLEAAVRLGRLKPLDAKLGAQAVFGMCVHMLSVYLNDPNPDRDAYVDSITKATVGILRAMAGSRQPAYTEPGEKALKAG</sequence>
<dbReference type="SUPFAM" id="SSF48498">
    <property type="entry name" value="Tetracyclin repressor-like, C-terminal domain"/>
    <property type="match status" value="1"/>
</dbReference>
<dbReference type="Pfam" id="PF17932">
    <property type="entry name" value="TetR_C_24"/>
    <property type="match status" value="1"/>
</dbReference>
<dbReference type="eggNOG" id="COG1309">
    <property type="taxonomic scope" value="Bacteria"/>
</dbReference>
<evidence type="ECO:0000259" key="5">
    <source>
        <dbReference type="PROSITE" id="PS50977"/>
    </source>
</evidence>
<organism evidence="6 7">
    <name type="scientific">Desulfatibacillum aliphaticivorans</name>
    <dbReference type="NCBI Taxonomy" id="218208"/>
    <lineage>
        <taxon>Bacteria</taxon>
        <taxon>Pseudomonadati</taxon>
        <taxon>Thermodesulfobacteriota</taxon>
        <taxon>Desulfobacteria</taxon>
        <taxon>Desulfobacterales</taxon>
        <taxon>Desulfatibacillaceae</taxon>
        <taxon>Desulfatibacillum</taxon>
    </lineage>
</organism>
<dbReference type="InterPro" id="IPR050109">
    <property type="entry name" value="HTH-type_TetR-like_transc_reg"/>
</dbReference>
<dbReference type="RefSeq" id="WP_012609253.1">
    <property type="nucleotide sequence ID" value="NC_011768.1"/>
</dbReference>
<dbReference type="GO" id="GO:0003700">
    <property type="term" value="F:DNA-binding transcription factor activity"/>
    <property type="evidence" value="ECO:0007669"/>
    <property type="project" value="TreeGrafter"/>
</dbReference>
<evidence type="ECO:0000256" key="2">
    <source>
        <dbReference type="ARBA" id="ARBA00023125"/>
    </source>
</evidence>